<organism evidence="2 3">
    <name type="scientific">Brassica cretica</name>
    <name type="common">Mustard</name>
    <dbReference type="NCBI Taxonomy" id="69181"/>
    <lineage>
        <taxon>Eukaryota</taxon>
        <taxon>Viridiplantae</taxon>
        <taxon>Streptophyta</taxon>
        <taxon>Embryophyta</taxon>
        <taxon>Tracheophyta</taxon>
        <taxon>Spermatophyta</taxon>
        <taxon>Magnoliopsida</taxon>
        <taxon>eudicotyledons</taxon>
        <taxon>Gunneridae</taxon>
        <taxon>Pentapetalae</taxon>
        <taxon>rosids</taxon>
        <taxon>malvids</taxon>
        <taxon>Brassicales</taxon>
        <taxon>Brassicaceae</taxon>
        <taxon>Brassiceae</taxon>
        <taxon>Brassica</taxon>
    </lineage>
</organism>
<dbReference type="AlphaFoldDB" id="A0A8S9G4U5"/>
<keyword evidence="1" id="KW-0175">Coiled coil</keyword>
<dbReference type="EMBL" id="QGKW02002228">
    <property type="protein sequence ID" value="KAF2538172.1"/>
    <property type="molecule type" value="Genomic_DNA"/>
</dbReference>
<evidence type="ECO:0000313" key="2">
    <source>
        <dbReference type="EMBL" id="KAF2538172.1"/>
    </source>
</evidence>
<dbReference type="Proteomes" id="UP000712281">
    <property type="component" value="Unassembled WGS sequence"/>
</dbReference>
<accession>A0A8S9G4U5</accession>
<evidence type="ECO:0000256" key="1">
    <source>
        <dbReference type="SAM" id="Coils"/>
    </source>
</evidence>
<evidence type="ECO:0000313" key="3">
    <source>
        <dbReference type="Proteomes" id="UP000712281"/>
    </source>
</evidence>
<sequence length="245" mass="28290">MEIDLRMLKMPWGCDEEYHVLYNKWLNLKDQNLRWENVAQKQTKLLEEVLEELATVKDKNESLEQEVRKLRKVQQKGLPRFVHGRTSESGAKGACQEVRRDIRQGVRQEVLWVERGRMVIFWYRGCISHGGEKHGVVHISWGRKAHLKVTQENGGKESYVDVTDPCLTDFKFYPQYGGCRELLPRAMPELVNTCKRLILRQSPAAECCLRIRRTPLWCLCSIITPQLAALVNANDVSDAVGVICQ</sequence>
<protein>
    <submittedName>
        <fullName evidence="2">Uncharacterized protein</fullName>
    </submittedName>
</protein>
<comment type="caution">
    <text evidence="2">The sequence shown here is derived from an EMBL/GenBank/DDBJ whole genome shotgun (WGS) entry which is preliminary data.</text>
</comment>
<feature type="coiled-coil region" evidence="1">
    <location>
        <begin position="39"/>
        <end position="76"/>
    </location>
</feature>
<name>A0A8S9G4U5_BRACR</name>
<gene>
    <name evidence="2" type="ORF">F2Q68_00020752</name>
</gene>
<reference evidence="2" key="1">
    <citation type="submission" date="2019-12" db="EMBL/GenBank/DDBJ databases">
        <title>Genome sequencing and annotation of Brassica cretica.</title>
        <authorList>
            <person name="Studholme D.J."/>
            <person name="Sarris P.F."/>
        </authorList>
    </citation>
    <scope>NUCLEOTIDE SEQUENCE</scope>
    <source>
        <strain evidence="2">PFS-001/15</strain>
        <tissue evidence="2">Leaf</tissue>
    </source>
</reference>
<proteinExistence type="predicted"/>